<dbReference type="GO" id="GO:0005739">
    <property type="term" value="C:mitochondrion"/>
    <property type="evidence" value="ECO:0007669"/>
    <property type="project" value="TreeGrafter"/>
</dbReference>
<dbReference type="RefSeq" id="XP_017989428.1">
    <property type="nucleotide sequence ID" value="XM_018133939.1"/>
</dbReference>
<dbReference type="STRING" id="45286.A0A0X8HVS4"/>
<feature type="binding site" evidence="2">
    <location>
        <position position="250"/>
    </location>
    <ligand>
        <name>a divalent metal cation</name>
        <dbReference type="ChEBI" id="CHEBI:60240"/>
        <label>1</label>
    </ligand>
</feature>
<proteinExistence type="inferred from homology"/>
<feature type="binding site" evidence="2">
    <location>
        <position position="117"/>
    </location>
    <ligand>
        <name>a divalent metal cation</name>
        <dbReference type="ChEBI" id="CHEBI:60240"/>
        <label>1</label>
    </ligand>
</feature>
<dbReference type="Proteomes" id="UP000243052">
    <property type="component" value="Chromosome vii"/>
</dbReference>
<name>A0A0X8HVS4_9SACH</name>
<keyword evidence="2" id="KW-0479">Metal-binding</keyword>
<dbReference type="GeneID" id="28725784"/>
<dbReference type="Pfam" id="PF01784">
    <property type="entry name" value="DUF34_NIF3"/>
    <property type="match status" value="1"/>
</dbReference>
<gene>
    <name evidence="3" type="ORF">AW171_hschr74469</name>
</gene>
<dbReference type="PANTHER" id="PTHR13799:SF13">
    <property type="entry name" value="NIF3-LIKE PROTEIN 1"/>
    <property type="match status" value="1"/>
</dbReference>
<protein>
    <submittedName>
        <fullName evidence="3">HGR093Cp</fullName>
    </submittedName>
</protein>
<feature type="binding site" evidence="2">
    <location>
        <position position="78"/>
    </location>
    <ligand>
        <name>a divalent metal cation</name>
        <dbReference type="ChEBI" id="CHEBI:60240"/>
        <label>1</label>
    </ligand>
</feature>
<dbReference type="SUPFAM" id="SSF102705">
    <property type="entry name" value="NIF3 (NGG1p interacting factor 3)-like"/>
    <property type="match status" value="1"/>
</dbReference>
<dbReference type="EMBL" id="CP014247">
    <property type="protein sequence ID" value="AMD22432.1"/>
    <property type="molecule type" value="Genomic_DNA"/>
</dbReference>
<evidence type="ECO:0000313" key="3">
    <source>
        <dbReference type="EMBL" id="AMD22432.1"/>
    </source>
</evidence>
<dbReference type="NCBIfam" id="TIGR00486">
    <property type="entry name" value="YbgI_SA1388"/>
    <property type="match status" value="1"/>
</dbReference>
<organism evidence="3 4">
    <name type="scientific">Eremothecium sinecaudum</name>
    <dbReference type="NCBI Taxonomy" id="45286"/>
    <lineage>
        <taxon>Eukaryota</taxon>
        <taxon>Fungi</taxon>
        <taxon>Dikarya</taxon>
        <taxon>Ascomycota</taxon>
        <taxon>Saccharomycotina</taxon>
        <taxon>Saccharomycetes</taxon>
        <taxon>Saccharomycetales</taxon>
        <taxon>Saccharomycetaceae</taxon>
        <taxon>Eremothecium</taxon>
    </lineage>
</organism>
<reference evidence="3 4" key="1">
    <citation type="submission" date="2016-01" db="EMBL/GenBank/DDBJ databases">
        <title>Genome sequence of the yeast Holleya sinecauda.</title>
        <authorList>
            <person name="Dietrich F.S."/>
        </authorList>
    </citation>
    <scope>NUCLEOTIDE SEQUENCE [LARGE SCALE GENOMIC DNA]</scope>
    <source>
        <strain evidence="3 4">ATCC 58844</strain>
    </source>
</reference>
<sequence length="286" mass="31122">MSTKRALSKSQLDTVLQVIKNAYPPAYADASWDNTGLLIDCSVETSQAKPNVLLTVDLTASVAQEAIEKGTNLVVAYHPFIFPSWKSINPWDNTQHRSAISLIQHGISVYCPHTSVDAASNGVNDWLARSLVSDPWEVDSSVAIEPVKPVKGEEPEAIGYGRLVRFQKPLQLSVIIANIKNALGISHVQVATKTPLASKMVSSVALCAGSGSGVFKKLTEDVDLYYTGELSHHEVLRLCEEGKSVVLCNHSNTERGYIREIMHNILTDAGLQCEVSDTDCDPLHTV</sequence>
<evidence type="ECO:0000256" key="1">
    <source>
        <dbReference type="ARBA" id="ARBA00006964"/>
    </source>
</evidence>
<dbReference type="FunFam" id="3.40.1390.30:FF:000001">
    <property type="entry name" value="GTP cyclohydrolase 1 type 2"/>
    <property type="match status" value="1"/>
</dbReference>
<comment type="similarity">
    <text evidence="1">Belongs to the GTP cyclohydrolase I type 2/NIF3 family.</text>
</comment>
<dbReference type="GO" id="GO:0046872">
    <property type="term" value="F:metal ion binding"/>
    <property type="evidence" value="ECO:0007669"/>
    <property type="project" value="UniProtKB-KW"/>
</dbReference>
<dbReference type="Gene3D" id="3.40.1390.30">
    <property type="entry name" value="NIF3 (NGG1p interacting factor 3)-like"/>
    <property type="match status" value="1"/>
</dbReference>
<keyword evidence="4" id="KW-1185">Reference proteome</keyword>
<dbReference type="PANTHER" id="PTHR13799">
    <property type="entry name" value="NGG1 INTERACTING FACTOR 3"/>
    <property type="match status" value="1"/>
</dbReference>
<dbReference type="InterPro" id="IPR002678">
    <property type="entry name" value="DUF34/NIF3"/>
</dbReference>
<evidence type="ECO:0000256" key="2">
    <source>
        <dbReference type="PIRSR" id="PIRSR602678-1"/>
    </source>
</evidence>
<feature type="binding site" evidence="2">
    <location>
        <position position="254"/>
    </location>
    <ligand>
        <name>a divalent metal cation</name>
        <dbReference type="ChEBI" id="CHEBI:60240"/>
        <label>1</label>
    </ligand>
</feature>
<dbReference type="InterPro" id="IPR036069">
    <property type="entry name" value="DUF34/NIF3_sf"/>
</dbReference>
<dbReference type="AlphaFoldDB" id="A0A0X8HVS4"/>
<dbReference type="OrthoDB" id="3345469at2759"/>
<accession>A0A0X8HVS4</accession>
<evidence type="ECO:0000313" key="4">
    <source>
        <dbReference type="Proteomes" id="UP000243052"/>
    </source>
</evidence>